<evidence type="ECO:0000313" key="3">
    <source>
        <dbReference type="Proteomes" id="UP001162318"/>
    </source>
</evidence>
<evidence type="ECO:0000259" key="1">
    <source>
        <dbReference type="PROSITE" id="PS51459"/>
    </source>
</evidence>
<sequence>MKDMTFNKRRTPLTEPSHSKLALVEAQLSVANQSLQASSLIDRATERVAERILSDPKMCKKLLHPLSSHWNEQQIISTPHENLWQRERLVCTGLLKKFKFAVDSEDVTYFILLLKEINLALTDNKYGDFRKTDVNTAPDAYGNRVFYPSADNIISSIINIKNCCMGGGIGLRKAIISQAILVNSHPFHDGNGRVGRILFNLTMQYSGASDNFYIPLKIFSNMATGGYELSLREAEIFGRWTPLISYFISMSSIIERILRQN</sequence>
<evidence type="ECO:0000313" key="2">
    <source>
        <dbReference type="EMBL" id="MDH2133950.1"/>
    </source>
</evidence>
<reference evidence="2" key="1">
    <citation type="submission" date="2022-09" db="EMBL/GenBank/DDBJ databases">
        <title>Intensive care unit water sources are persistently colonized with multi-drug resistant bacteria and are the site of extensive horizontal gene transfer of antibiotic resistance genes.</title>
        <authorList>
            <person name="Diorio-Toth L."/>
        </authorList>
    </citation>
    <scope>NUCLEOTIDE SEQUENCE</scope>
    <source>
        <strain evidence="2">GD03659</strain>
    </source>
</reference>
<feature type="domain" description="Fido" evidence="1">
    <location>
        <begin position="109"/>
        <end position="249"/>
    </location>
</feature>
<dbReference type="EMBL" id="JAOCKX010000045">
    <property type="protein sequence ID" value="MDH2133950.1"/>
    <property type="molecule type" value="Genomic_DNA"/>
</dbReference>
<accession>A0AA43BD44</accession>
<dbReference type="Pfam" id="PF02661">
    <property type="entry name" value="Fic"/>
    <property type="match status" value="1"/>
</dbReference>
<protein>
    <submittedName>
        <fullName evidence="2">Fic family protein</fullName>
    </submittedName>
</protein>
<dbReference type="InterPro" id="IPR003812">
    <property type="entry name" value="Fido"/>
</dbReference>
<dbReference type="PROSITE" id="PS51459">
    <property type="entry name" value="FIDO"/>
    <property type="match status" value="1"/>
</dbReference>
<dbReference type="Proteomes" id="UP001162318">
    <property type="component" value="Unassembled WGS sequence"/>
</dbReference>
<dbReference type="SUPFAM" id="SSF140931">
    <property type="entry name" value="Fic-like"/>
    <property type="match status" value="1"/>
</dbReference>
<proteinExistence type="predicted"/>
<gene>
    <name evidence="2" type="ORF">N5J77_22720</name>
</gene>
<organism evidence="2 3">
    <name type="scientific">Sphingobium yanoikuyae</name>
    <name type="common">Sphingomonas yanoikuyae</name>
    <dbReference type="NCBI Taxonomy" id="13690"/>
    <lineage>
        <taxon>Bacteria</taxon>
        <taxon>Pseudomonadati</taxon>
        <taxon>Pseudomonadota</taxon>
        <taxon>Alphaproteobacteria</taxon>
        <taxon>Sphingomonadales</taxon>
        <taxon>Sphingomonadaceae</taxon>
        <taxon>Sphingobium</taxon>
    </lineage>
</organism>
<dbReference type="AlphaFoldDB" id="A0AA43BD44"/>
<dbReference type="InterPro" id="IPR036597">
    <property type="entry name" value="Fido-like_dom_sf"/>
</dbReference>
<dbReference type="RefSeq" id="WP_279731697.1">
    <property type="nucleotide sequence ID" value="NZ_JAOCKX010000045.1"/>
</dbReference>
<name>A0AA43BD44_SPHYA</name>
<dbReference type="Gene3D" id="1.10.3290.10">
    <property type="entry name" value="Fido-like domain"/>
    <property type="match status" value="1"/>
</dbReference>
<comment type="caution">
    <text evidence="2">The sequence shown here is derived from an EMBL/GenBank/DDBJ whole genome shotgun (WGS) entry which is preliminary data.</text>
</comment>